<feature type="transmembrane region" description="Helical" evidence="1">
    <location>
        <begin position="104"/>
        <end position="125"/>
    </location>
</feature>
<reference evidence="2 3" key="1">
    <citation type="journal article" date="2017" name="ISME J.">
        <title>Potential for microbial H2 and metal transformations associated with novel bacteria and archaea in deep terrestrial subsurface sediments.</title>
        <authorList>
            <person name="Hernsdorf A.W."/>
            <person name="Amano Y."/>
            <person name="Miyakawa K."/>
            <person name="Ise K."/>
            <person name="Suzuki Y."/>
            <person name="Anantharaman K."/>
            <person name="Probst A."/>
            <person name="Burstein D."/>
            <person name="Thomas B.C."/>
            <person name="Banfield J.F."/>
        </authorList>
    </citation>
    <scope>NUCLEOTIDE SEQUENCE [LARGE SCALE GENOMIC DNA]</scope>
    <source>
        <strain evidence="2">HGW-Wallbacteria-1</strain>
    </source>
</reference>
<accession>A0A2N1PS22</accession>
<dbReference type="InterPro" id="IPR041916">
    <property type="entry name" value="Anti_sigma_zinc_sf"/>
</dbReference>
<keyword evidence="1" id="KW-1133">Transmembrane helix</keyword>
<organism evidence="2 3">
    <name type="scientific">Candidatus Wallbacteria bacterium HGW-Wallbacteria-1</name>
    <dbReference type="NCBI Taxonomy" id="2013854"/>
    <lineage>
        <taxon>Bacteria</taxon>
        <taxon>Candidatus Walliibacteriota</taxon>
    </lineage>
</organism>
<name>A0A2N1PS22_9BACT</name>
<dbReference type="EMBL" id="PGXC01000003">
    <property type="protein sequence ID" value="PKK91148.1"/>
    <property type="molecule type" value="Genomic_DNA"/>
</dbReference>
<gene>
    <name evidence="2" type="ORF">CVV64_05105</name>
</gene>
<proteinExistence type="predicted"/>
<evidence type="ECO:0000313" key="3">
    <source>
        <dbReference type="Proteomes" id="UP000233256"/>
    </source>
</evidence>
<dbReference type="AlphaFoldDB" id="A0A2N1PS22"/>
<dbReference type="Gene3D" id="1.10.10.1320">
    <property type="entry name" value="Anti-sigma factor, zinc-finger domain"/>
    <property type="match status" value="1"/>
</dbReference>
<keyword evidence="1" id="KW-0812">Transmembrane</keyword>
<sequence length="207" mass="22655">MNCTDVCDLMAGYLEGTLAVGSMMSVADHLGCCESCSRELKEFHELEEFISGMDYSEESDKFVDSCMDSSFCSGVMADVMKEEIPSSVVSMDEFRVRTREGKPFWPKAIVLAAACIAAFLAMPHFRGEMKIGQKTGSDTVVSSAIQGGGSSVSSIESQSSMQKNIQGVVVKFLGKDLEDRIVLDDFVAQFEDFNFTHSLKEDALVSR</sequence>
<evidence type="ECO:0000313" key="2">
    <source>
        <dbReference type="EMBL" id="PKK91148.1"/>
    </source>
</evidence>
<evidence type="ECO:0008006" key="4">
    <source>
        <dbReference type="Google" id="ProtNLM"/>
    </source>
</evidence>
<comment type="caution">
    <text evidence="2">The sequence shown here is derived from an EMBL/GenBank/DDBJ whole genome shotgun (WGS) entry which is preliminary data.</text>
</comment>
<dbReference type="Proteomes" id="UP000233256">
    <property type="component" value="Unassembled WGS sequence"/>
</dbReference>
<keyword evidence="1" id="KW-0472">Membrane</keyword>
<evidence type="ECO:0000256" key="1">
    <source>
        <dbReference type="SAM" id="Phobius"/>
    </source>
</evidence>
<protein>
    <recommendedName>
        <fullName evidence="4">Zinc-finger domain-containing protein</fullName>
    </recommendedName>
</protein>